<dbReference type="PANTHER" id="PTHR12049:SF7">
    <property type="entry name" value="PROTEIN ARGININE METHYLTRANSFERASE NDUFAF7, MITOCHONDRIAL"/>
    <property type="match status" value="1"/>
</dbReference>
<comment type="caution">
    <text evidence="3">The sequence shown here is derived from an EMBL/GenBank/DDBJ whole genome shotgun (WGS) entry which is preliminary data.</text>
</comment>
<evidence type="ECO:0000313" key="4">
    <source>
        <dbReference type="Proteomes" id="UP000759298"/>
    </source>
</evidence>
<dbReference type="InterPro" id="IPR003788">
    <property type="entry name" value="NDUFAF7"/>
</dbReference>
<name>A0ABS7PDD3_9SPHN</name>
<reference evidence="3 4" key="1">
    <citation type="submission" date="2021-07" db="EMBL/GenBank/DDBJ databases">
        <title>Alteriqipengyuania abyssalis NZ-12B nov, sp.nov isolated from deep sea sponge in pacific ocean.</title>
        <authorList>
            <person name="Tareen S."/>
            <person name="Wink J."/>
        </authorList>
    </citation>
    <scope>NUCLEOTIDE SEQUENCE [LARGE SCALE GENOMIC DNA]</scope>
    <source>
        <strain evidence="3 4">NZ-12B</strain>
    </source>
</reference>
<dbReference type="InterPro" id="IPR038375">
    <property type="entry name" value="NDUFAF7_sf"/>
</dbReference>
<dbReference type="InterPro" id="IPR029063">
    <property type="entry name" value="SAM-dependent_MTases_sf"/>
</dbReference>
<proteinExistence type="predicted"/>
<keyword evidence="1 3" id="KW-0489">Methyltransferase</keyword>
<keyword evidence="2 3" id="KW-0808">Transferase</keyword>
<evidence type="ECO:0000313" key="3">
    <source>
        <dbReference type="EMBL" id="MBY8337049.1"/>
    </source>
</evidence>
<dbReference type="Proteomes" id="UP000759298">
    <property type="component" value="Unassembled WGS sequence"/>
</dbReference>
<gene>
    <name evidence="3" type="ORF">KYN89_08300</name>
</gene>
<dbReference type="GO" id="GO:0008168">
    <property type="term" value="F:methyltransferase activity"/>
    <property type="evidence" value="ECO:0007669"/>
    <property type="project" value="UniProtKB-KW"/>
</dbReference>
<dbReference type="PANTHER" id="PTHR12049">
    <property type="entry name" value="PROTEIN ARGININE METHYLTRANSFERASE NDUFAF7, MITOCHONDRIAL"/>
    <property type="match status" value="1"/>
</dbReference>
<dbReference type="GO" id="GO:0032259">
    <property type="term" value="P:methylation"/>
    <property type="evidence" value="ECO:0007669"/>
    <property type="project" value="UniProtKB-KW"/>
</dbReference>
<evidence type="ECO:0000256" key="2">
    <source>
        <dbReference type="ARBA" id="ARBA00022679"/>
    </source>
</evidence>
<dbReference type="Gene3D" id="3.40.50.12710">
    <property type="match status" value="1"/>
</dbReference>
<organism evidence="3 4">
    <name type="scientific">Alteriqipengyuania abyssalis</name>
    <dbReference type="NCBI Taxonomy" id="2860200"/>
    <lineage>
        <taxon>Bacteria</taxon>
        <taxon>Pseudomonadati</taxon>
        <taxon>Pseudomonadota</taxon>
        <taxon>Alphaproteobacteria</taxon>
        <taxon>Sphingomonadales</taxon>
        <taxon>Erythrobacteraceae</taxon>
        <taxon>Alteriqipengyuania</taxon>
    </lineage>
</organism>
<dbReference type="EC" id="2.1.1.-" evidence="3"/>
<dbReference type="SUPFAM" id="SSF53335">
    <property type="entry name" value="S-adenosyl-L-methionine-dependent methyltransferases"/>
    <property type="match status" value="1"/>
</dbReference>
<dbReference type="Pfam" id="PF02636">
    <property type="entry name" value="Methyltransf_28"/>
    <property type="match status" value="1"/>
</dbReference>
<dbReference type="EMBL" id="JAHWXP010000002">
    <property type="protein sequence ID" value="MBY8337049.1"/>
    <property type="molecule type" value="Genomic_DNA"/>
</dbReference>
<evidence type="ECO:0000256" key="1">
    <source>
        <dbReference type="ARBA" id="ARBA00022603"/>
    </source>
</evidence>
<sequence length="331" mass="34793">MPVARFMGESNAHYYAARDPLGSAGDFTTAPEISQMFGELIGLWLADIWTRAGSPPGAIYVELGPGRGTLAADALRSMARFGLQPEVHFVEGSPPLRALQAAAVPGARFHDDPTSLPDGRPLLLVANEFFDALPVRQLVRTEQGWRERMVGLSEDDDFRFVAGDQPMDSVVPADRADAEVGTIVETCPAAAAILQDVAQRLAAQGGAALMIDYGHLTPRTGSTLQAIARHEKVDPLATPGAADLTAHVDFAALAEVAQREGARVLGSATQGAFLSALGIDARAAALAKAAPQRAGEIETARHRLVSGEQMGDLFKVLAIAHPEWPAGAGPG</sequence>
<protein>
    <submittedName>
        <fullName evidence="3">SAM-dependent methyltransferase</fullName>
        <ecNumber evidence="3">2.1.1.-</ecNumber>
    </submittedName>
</protein>
<keyword evidence="4" id="KW-1185">Reference proteome</keyword>
<accession>A0ABS7PDD3</accession>